<keyword evidence="3" id="KW-1185">Reference proteome</keyword>
<feature type="signal peptide" evidence="1">
    <location>
        <begin position="1"/>
        <end position="22"/>
    </location>
</feature>
<proteinExistence type="predicted"/>
<dbReference type="InterPro" id="IPR006170">
    <property type="entry name" value="PBP/GOBP"/>
</dbReference>
<reference evidence="2" key="1">
    <citation type="submission" date="2025-05" db="UniProtKB">
        <authorList>
            <consortium name="EnsemblMetazoa"/>
        </authorList>
    </citation>
    <scope>IDENTIFICATION</scope>
</reference>
<dbReference type="EnsemblMetazoa" id="XM_028278685.2">
    <property type="protein sequence ID" value="XP_028134486.2"/>
    <property type="gene ID" value="LOC114329540"/>
</dbReference>
<accession>A0ABM5IJU8</accession>
<organism evidence="2 3">
    <name type="scientific">Diabrotica virgifera virgifera</name>
    <name type="common">western corn rootworm</name>
    <dbReference type="NCBI Taxonomy" id="50390"/>
    <lineage>
        <taxon>Eukaryota</taxon>
        <taxon>Metazoa</taxon>
        <taxon>Ecdysozoa</taxon>
        <taxon>Arthropoda</taxon>
        <taxon>Hexapoda</taxon>
        <taxon>Insecta</taxon>
        <taxon>Pterygota</taxon>
        <taxon>Neoptera</taxon>
        <taxon>Endopterygota</taxon>
        <taxon>Coleoptera</taxon>
        <taxon>Polyphaga</taxon>
        <taxon>Cucujiformia</taxon>
        <taxon>Chrysomeloidea</taxon>
        <taxon>Chrysomelidae</taxon>
        <taxon>Galerucinae</taxon>
        <taxon>Diabroticina</taxon>
        <taxon>Diabroticites</taxon>
        <taxon>Diabrotica</taxon>
    </lineage>
</organism>
<feature type="chain" id="PRO_5046175753" evidence="1">
    <location>
        <begin position="23"/>
        <end position="141"/>
    </location>
</feature>
<dbReference type="Gene3D" id="1.10.238.20">
    <property type="entry name" value="Pheromone/general odorant binding protein domain"/>
    <property type="match status" value="1"/>
</dbReference>
<dbReference type="SUPFAM" id="SSF47565">
    <property type="entry name" value="Insect pheromone/odorant-binding proteins"/>
    <property type="match status" value="1"/>
</dbReference>
<dbReference type="Pfam" id="PF01395">
    <property type="entry name" value="PBP_GOBP"/>
    <property type="match status" value="1"/>
</dbReference>
<evidence type="ECO:0000256" key="1">
    <source>
        <dbReference type="SAM" id="SignalP"/>
    </source>
</evidence>
<dbReference type="Proteomes" id="UP001652700">
    <property type="component" value="Unplaced"/>
</dbReference>
<dbReference type="CDD" id="cd23992">
    <property type="entry name" value="PBP_GOBP"/>
    <property type="match status" value="1"/>
</dbReference>
<name>A0ABM5IJU8_DIAVI</name>
<dbReference type="RefSeq" id="XP_028134486.2">
    <property type="nucleotide sequence ID" value="XM_028278685.2"/>
</dbReference>
<dbReference type="InterPro" id="IPR036728">
    <property type="entry name" value="PBP_GOBP_sf"/>
</dbReference>
<evidence type="ECO:0000313" key="3">
    <source>
        <dbReference type="Proteomes" id="UP001652700"/>
    </source>
</evidence>
<sequence>MTMRTLTVCFLGLLFFIAVVSAISIEENFPKYFSECNSNDATKIDREAAGKLKRGEKFNGDQMSAYLNCMFKKFGIQDENGDYNQQTVTDLIKYIVSDQGNVDTIITNCGTRPEGSSAKAAALHLIVCSTKYDKLRFPSNY</sequence>
<keyword evidence="1" id="KW-0732">Signal</keyword>
<evidence type="ECO:0000313" key="2">
    <source>
        <dbReference type="EnsemblMetazoa" id="XP_028134486.2"/>
    </source>
</evidence>
<protein>
    <submittedName>
        <fullName evidence="2">Uncharacterized protein</fullName>
    </submittedName>
</protein>
<dbReference type="GeneID" id="114329540"/>